<dbReference type="EMBL" id="LAZR01002436">
    <property type="protein sequence ID" value="KKN30079.1"/>
    <property type="molecule type" value="Genomic_DNA"/>
</dbReference>
<evidence type="ECO:0000256" key="1">
    <source>
        <dbReference type="SAM" id="Phobius"/>
    </source>
</evidence>
<keyword evidence="1" id="KW-0812">Transmembrane</keyword>
<proteinExistence type="predicted"/>
<evidence type="ECO:0000313" key="2">
    <source>
        <dbReference type="EMBL" id="KKN30079.1"/>
    </source>
</evidence>
<organism evidence="2">
    <name type="scientific">marine sediment metagenome</name>
    <dbReference type="NCBI Taxonomy" id="412755"/>
    <lineage>
        <taxon>unclassified sequences</taxon>
        <taxon>metagenomes</taxon>
        <taxon>ecological metagenomes</taxon>
    </lineage>
</organism>
<feature type="transmembrane region" description="Helical" evidence="1">
    <location>
        <begin position="206"/>
        <end position="224"/>
    </location>
</feature>
<keyword evidence="1" id="KW-0472">Membrane</keyword>
<comment type="caution">
    <text evidence="2">The sequence shown here is derived from an EMBL/GenBank/DDBJ whole genome shotgun (WGS) entry which is preliminary data.</text>
</comment>
<reference evidence="2" key="1">
    <citation type="journal article" date="2015" name="Nature">
        <title>Complex archaea that bridge the gap between prokaryotes and eukaryotes.</title>
        <authorList>
            <person name="Spang A."/>
            <person name="Saw J.H."/>
            <person name="Jorgensen S.L."/>
            <person name="Zaremba-Niedzwiedzka K."/>
            <person name="Martijn J."/>
            <person name="Lind A.E."/>
            <person name="van Eijk R."/>
            <person name="Schleper C."/>
            <person name="Guy L."/>
            <person name="Ettema T.J."/>
        </authorList>
    </citation>
    <scope>NUCLEOTIDE SEQUENCE</scope>
</reference>
<protein>
    <submittedName>
        <fullName evidence="2">Uncharacterized protein</fullName>
    </submittedName>
</protein>
<feature type="transmembrane region" description="Helical" evidence="1">
    <location>
        <begin position="12"/>
        <end position="30"/>
    </location>
</feature>
<gene>
    <name evidence="2" type="ORF">LCGC14_0837560</name>
</gene>
<dbReference type="AlphaFoldDB" id="A0A0F9PIQ8"/>
<name>A0A0F9PIQ8_9ZZZZ</name>
<sequence>MEIEIASVGRAFLYLGIPFVLMIFYFQWHWARACDRNIQLLIAQESGAGVYELVPKSGGHVTLPYRDGTTRIWPVNELATIEVTYPGVGFVPSFLQKKIRQAVVNEGDWEPMLNRSPHRTKVASPDVVDFMLQLVADGHAQADEITAFLKGVSTGPTRELIGDPAMLGSLMQSGVMQALAQVSDDLMEALKGVRGQLARVAGINSVYVYGGLGLIIVLVGFVIYQQMQGVTTAPVTVDNSAIITELNIVRNAIMDKLAAVEGLIMEGLAELP</sequence>
<accession>A0A0F9PIQ8</accession>
<keyword evidence="1" id="KW-1133">Transmembrane helix</keyword>